<dbReference type="Proteomes" id="UP001190700">
    <property type="component" value="Unassembled WGS sequence"/>
</dbReference>
<evidence type="ECO:0000313" key="1">
    <source>
        <dbReference type="EMBL" id="KAK3271421.1"/>
    </source>
</evidence>
<evidence type="ECO:0000313" key="2">
    <source>
        <dbReference type="Proteomes" id="UP001190700"/>
    </source>
</evidence>
<gene>
    <name evidence="1" type="ORF">CYMTET_20227</name>
</gene>
<organism evidence="1 2">
    <name type="scientific">Cymbomonas tetramitiformis</name>
    <dbReference type="NCBI Taxonomy" id="36881"/>
    <lineage>
        <taxon>Eukaryota</taxon>
        <taxon>Viridiplantae</taxon>
        <taxon>Chlorophyta</taxon>
        <taxon>Pyramimonadophyceae</taxon>
        <taxon>Pyramimonadales</taxon>
        <taxon>Pyramimonadaceae</taxon>
        <taxon>Cymbomonas</taxon>
    </lineage>
</organism>
<reference evidence="1 2" key="1">
    <citation type="journal article" date="2015" name="Genome Biol. Evol.">
        <title>Comparative Genomics of a Bacterivorous Green Alga Reveals Evolutionary Causalities and Consequences of Phago-Mixotrophic Mode of Nutrition.</title>
        <authorList>
            <person name="Burns J.A."/>
            <person name="Paasch A."/>
            <person name="Narechania A."/>
            <person name="Kim E."/>
        </authorList>
    </citation>
    <scope>NUCLEOTIDE SEQUENCE [LARGE SCALE GENOMIC DNA]</scope>
    <source>
        <strain evidence="1 2">PLY_AMNH</strain>
    </source>
</reference>
<comment type="caution">
    <text evidence="1">The sequence shown here is derived from an EMBL/GenBank/DDBJ whole genome shotgun (WGS) entry which is preliminary data.</text>
</comment>
<dbReference type="EMBL" id="LGRX02009759">
    <property type="protein sequence ID" value="KAK3271421.1"/>
    <property type="molecule type" value="Genomic_DNA"/>
</dbReference>
<dbReference type="InterPro" id="IPR029044">
    <property type="entry name" value="Nucleotide-diphossugar_trans"/>
</dbReference>
<dbReference type="AlphaFoldDB" id="A0AAE0G4I0"/>
<name>A0AAE0G4I0_9CHLO</name>
<protein>
    <submittedName>
        <fullName evidence="1">Uncharacterized protein</fullName>
    </submittedName>
</protein>
<sequence length="92" mass="10525">MRNMKTNVALQRFVQVLFLGIQFLRVVHTHSQDAKIKRFAYVTVLTQQKSTDYEYVVAARVLFSSLRKTGTPHELLALVSPGFPSEWRVCVG</sequence>
<accession>A0AAE0G4I0</accession>
<proteinExistence type="predicted"/>
<dbReference type="Gene3D" id="3.90.550.10">
    <property type="entry name" value="Spore Coat Polysaccharide Biosynthesis Protein SpsA, Chain A"/>
    <property type="match status" value="1"/>
</dbReference>
<keyword evidence="2" id="KW-1185">Reference proteome</keyword>